<evidence type="ECO:0000313" key="3">
    <source>
        <dbReference type="Proteomes" id="UP001309876"/>
    </source>
</evidence>
<feature type="compositionally biased region" description="Low complexity" evidence="1">
    <location>
        <begin position="70"/>
        <end position="80"/>
    </location>
</feature>
<feature type="region of interest" description="Disordered" evidence="1">
    <location>
        <begin position="1"/>
        <end position="184"/>
    </location>
</feature>
<feature type="compositionally biased region" description="Polar residues" evidence="1">
    <location>
        <begin position="49"/>
        <end position="61"/>
    </location>
</feature>
<reference evidence="2 3" key="1">
    <citation type="submission" date="2023-08" db="EMBL/GenBank/DDBJ databases">
        <title>Black Yeasts Isolated from many extreme environments.</title>
        <authorList>
            <person name="Coleine C."/>
            <person name="Stajich J.E."/>
            <person name="Selbmann L."/>
        </authorList>
    </citation>
    <scope>NUCLEOTIDE SEQUENCE [LARGE SCALE GENOMIC DNA]</scope>
    <source>
        <strain evidence="2 3">CCFEE 5910</strain>
    </source>
</reference>
<feature type="compositionally biased region" description="Acidic residues" evidence="1">
    <location>
        <begin position="108"/>
        <end position="118"/>
    </location>
</feature>
<name>A0AAN7T083_9EURO</name>
<organism evidence="2 3">
    <name type="scientific">Lithohypha guttulata</name>
    <dbReference type="NCBI Taxonomy" id="1690604"/>
    <lineage>
        <taxon>Eukaryota</taxon>
        <taxon>Fungi</taxon>
        <taxon>Dikarya</taxon>
        <taxon>Ascomycota</taxon>
        <taxon>Pezizomycotina</taxon>
        <taxon>Eurotiomycetes</taxon>
        <taxon>Chaetothyriomycetidae</taxon>
        <taxon>Chaetothyriales</taxon>
        <taxon>Trichomeriaceae</taxon>
        <taxon>Lithohypha</taxon>
    </lineage>
</organism>
<keyword evidence="3" id="KW-1185">Reference proteome</keyword>
<feature type="compositionally biased region" description="Polar residues" evidence="1">
    <location>
        <begin position="26"/>
        <end position="37"/>
    </location>
</feature>
<feature type="region of interest" description="Disordered" evidence="1">
    <location>
        <begin position="343"/>
        <end position="413"/>
    </location>
</feature>
<proteinExistence type="predicted"/>
<protein>
    <submittedName>
        <fullName evidence="2">Uncharacterized protein</fullName>
    </submittedName>
</protein>
<dbReference type="AlphaFoldDB" id="A0AAN7T083"/>
<sequence length="618" mass="68228">MAPKRRRSSIEPADSLSPSLDKISHTNRAASVASTSRKAGPSKKKSKIVPSNSTPASTPVTSRKARKLSTTPAATKATTEAKQRPSQSRPLQLPKEPVVVEDKPSTENPDEDVDDSDNEILPLAPTHPDLLEPNPYPNLWQTPIPSRKSGKPMAPETIQSDEDEDKDKDETSAPPIMPPRLSQGSLIKYIDTPTPQPITDLSNNPAAAHYRQQRDDLFATLQDVIDPYVYATELRLEQLSRNYMSLLGSVPEDLQKLSQRPRVTVAPLPEFVPSQTPHGDEPMEEELRRLTEQRDRAEGYAEEVSKSLGTQAKIERYLVRLIKDQYEYIEQIAEKLNMPVPKDIALPEPTEGAPIKKGNQSADSGYGSGKIKQSPEMQVIENNSSRPGSPHHDENQQELPLPPDNPPQERETYLSHGTPVELDHTLYTSSPIYQDHNVADYYSHQRAMNDGSVQAFRYNPSTCITTPVLPFNNIKMGDINPGLFSNGSISSQHDHIGSTASTSNYVSSPVSYNQPEIGNTRGFLNRPYDEVGLGTPRSAFFPHQAAPFFPIHEDGNQSGGTQGSLAIHDKEVDDQEVFARDDMIAAELAMPAHGHGFNHTGSFYADEHAGNQSFLGFE</sequence>
<comment type="caution">
    <text evidence="2">The sequence shown here is derived from an EMBL/GenBank/DDBJ whole genome shotgun (WGS) entry which is preliminary data.</text>
</comment>
<gene>
    <name evidence="2" type="ORF">LTR05_003468</name>
</gene>
<evidence type="ECO:0000256" key="1">
    <source>
        <dbReference type="SAM" id="MobiDB-lite"/>
    </source>
</evidence>
<dbReference type="EMBL" id="JAVRRJ010000003">
    <property type="protein sequence ID" value="KAK5086300.1"/>
    <property type="molecule type" value="Genomic_DNA"/>
</dbReference>
<dbReference type="Proteomes" id="UP001309876">
    <property type="component" value="Unassembled WGS sequence"/>
</dbReference>
<evidence type="ECO:0000313" key="2">
    <source>
        <dbReference type="EMBL" id="KAK5086300.1"/>
    </source>
</evidence>
<accession>A0AAN7T083</accession>